<keyword evidence="1" id="KW-1133">Transmembrane helix</keyword>
<evidence type="ECO:0000256" key="1">
    <source>
        <dbReference type="SAM" id="Phobius"/>
    </source>
</evidence>
<dbReference type="EMBL" id="CAMAPF010001051">
    <property type="protein sequence ID" value="CAH9143447.1"/>
    <property type="molecule type" value="Genomic_DNA"/>
</dbReference>
<evidence type="ECO:0000313" key="4">
    <source>
        <dbReference type="Proteomes" id="UP001152523"/>
    </source>
</evidence>
<evidence type="ECO:0000313" key="2">
    <source>
        <dbReference type="EMBL" id="CAH9053246.1"/>
    </source>
</evidence>
<sequence length="113" mass="13085">MEDIVNQYKSMAIEAGEWQARPPPEPPPWSARGSRVWKKMSEFCFNSILFYLCFSFELHVVLGVFLFPSRKILEFRSSDEKYGLPIRLSLAQYRGGSGPGRAWMRFWFGKSGP</sequence>
<feature type="transmembrane region" description="Helical" evidence="1">
    <location>
        <begin position="48"/>
        <end position="67"/>
    </location>
</feature>
<comment type="caution">
    <text evidence="2">The sequence shown here is derived from an EMBL/GenBank/DDBJ whole genome shotgun (WGS) entry which is preliminary data.</text>
</comment>
<keyword evidence="1" id="KW-0472">Membrane</keyword>
<name>A0AAV0BWK3_9ASTE</name>
<reference evidence="2" key="1">
    <citation type="submission" date="2022-07" db="EMBL/GenBank/DDBJ databases">
        <authorList>
            <person name="Macas J."/>
            <person name="Novak P."/>
            <person name="Neumann P."/>
        </authorList>
    </citation>
    <scope>NUCLEOTIDE SEQUENCE</scope>
</reference>
<dbReference type="EMBL" id="CAMAPF010000005">
    <property type="protein sequence ID" value="CAH9053246.1"/>
    <property type="molecule type" value="Genomic_DNA"/>
</dbReference>
<gene>
    <name evidence="3" type="ORF">CEPIT_LOCUS40673</name>
    <name evidence="2" type="ORF">CEPIT_LOCUS489</name>
</gene>
<dbReference type="Proteomes" id="UP001152523">
    <property type="component" value="Unassembled WGS sequence"/>
</dbReference>
<keyword evidence="4" id="KW-1185">Reference proteome</keyword>
<protein>
    <submittedName>
        <fullName evidence="2">Uncharacterized protein</fullName>
    </submittedName>
</protein>
<organism evidence="2 4">
    <name type="scientific">Cuscuta epithymum</name>
    <dbReference type="NCBI Taxonomy" id="186058"/>
    <lineage>
        <taxon>Eukaryota</taxon>
        <taxon>Viridiplantae</taxon>
        <taxon>Streptophyta</taxon>
        <taxon>Embryophyta</taxon>
        <taxon>Tracheophyta</taxon>
        <taxon>Spermatophyta</taxon>
        <taxon>Magnoliopsida</taxon>
        <taxon>eudicotyledons</taxon>
        <taxon>Gunneridae</taxon>
        <taxon>Pentapetalae</taxon>
        <taxon>asterids</taxon>
        <taxon>lamiids</taxon>
        <taxon>Solanales</taxon>
        <taxon>Convolvulaceae</taxon>
        <taxon>Cuscuteae</taxon>
        <taxon>Cuscuta</taxon>
        <taxon>Cuscuta subgen. Cuscuta</taxon>
    </lineage>
</organism>
<proteinExistence type="predicted"/>
<accession>A0AAV0BWK3</accession>
<dbReference type="AlphaFoldDB" id="A0AAV0BWK3"/>
<keyword evidence="1" id="KW-0812">Transmembrane</keyword>
<evidence type="ECO:0000313" key="3">
    <source>
        <dbReference type="EMBL" id="CAH9143447.1"/>
    </source>
</evidence>